<evidence type="ECO:0000256" key="1">
    <source>
        <dbReference type="ARBA" id="ARBA00023152"/>
    </source>
</evidence>
<keyword evidence="4" id="KW-1185">Reference proteome</keyword>
<dbReference type="Pfam" id="PF00300">
    <property type="entry name" value="His_Phos_1"/>
    <property type="match status" value="1"/>
</dbReference>
<protein>
    <submittedName>
        <fullName evidence="3">Histidine phosphatase family protein</fullName>
    </submittedName>
</protein>
<dbReference type="InterPro" id="IPR013078">
    <property type="entry name" value="His_Pase_superF_clade-1"/>
</dbReference>
<dbReference type="SUPFAM" id="SSF53254">
    <property type="entry name" value="Phosphoglycerate mutase-like"/>
    <property type="match status" value="1"/>
</dbReference>
<keyword evidence="2" id="KW-0413">Isomerase</keyword>
<name>A0ABW3TQE2_9MICO</name>
<keyword evidence="1" id="KW-0324">Glycolysis</keyword>
<evidence type="ECO:0000313" key="3">
    <source>
        <dbReference type="EMBL" id="MFD1201693.1"/>
    </source>
</evidence>
<dbReference type="InterPro" id="IPR029033">
    <property type="entry name" value="His_PPase_superfam"/>
</dbReference>
<dbReference type="Gene3D" id="3.40.50.1240">
    <property type="entry name" value="Phosphoglycerate mutase-like"/>
    <property type="match status" value="1"/>
</dbReference>
<comment type="caution">
    <text evidence="3">The sequence shown here is derived from an EMBL/GenBank/DDBJ whole genome shotgun (WGS) entry which is preliminary data.</text>
</comment>
<dbReference type="CDD" id="cd07067">
    <property type="entry name" value="HP_PGM_like"/>
    <property type="match status" value="1"/>
</dbReference>
<dbReference type="InterPro" id="IPR001345">
    <property type="entry name" value="PG/BPGM_mutase_AS"/>
</dbReference>
<accession>A0ABW3TQE2</accession>
<proteinExistence type="predicted"/>
<dbReference type="InterPro" id="IPR050275">
    <property type="entry name" value="PGM_Phosphatase"/>
</dbReference>
<dbReference type="PROSITE" id="PS00175">
    <property type="entry name" value="PG_MUTASE"/>
    <property type="match status" value="1"/>
</dbReference>
<dbReference type="EMBL" id="JBHTLY010000002">
    <property type="protein sequence ID" value="MFD1201693.1"/>
    <property type="molecule type" value="Genomic_DNA"/>
</dbReference>
<evidence type="ECO:0000313" key="4">
    <source>
        <dbReference type="Proteomes" id="UP001597181"/>
    </source>
</evidence>
<sequence>MTVTPAPAAPPVLALVRHGETDWNHARRIQGRTEVPLNDTGRAQASAAGALLATAAHGPWEGAYASPLGRAIETAEIIAQRLGLAAPTIDEGLWERDFGEAEGLLVEDIEARWPGQRGIPGSEPLDSVAERSAAAIDSIYRSAPGSIVVAHGAMLRAGIGRLIGAEMPRIPNGEIWLLRREPAGYTAALLDPATAPPLLHR</sequence>
<organism evidence="3 4">
    <name type="scientific">Leucobacter albus</name>
    <dbReference type="NCBI Taxonomy" id="272210"/>
    <lineage>
        <taxon>Bacteria</taxon>
        <taxon>Bacillati</taxon>
        <taxon>Actinomycetota</taxon>
        <taxon>Actinomycetes</taxon>
        <taxon>Micrococcales</taxon>
        <taxon>Microbacteriaceae</taxon>
        <taxon>Leucobacter</taxon>
    </lineage>
</organism>
<dbReference type="SMART" id="SM00855">
    <property type="entry name" value="PGAM"/>
    <property type="match status" value="1"/>
</dbReference>
<dbReference type="PANTHER" id="PTHR48100:SF1">
    <property type="entry name" value="HISTIDINE PHOSPHATASE FAMILY PROTEIN-RELATED"/>
    <property type="match status" value="1"/>
</dbReference>
<dbReference type="Proteomes" id="UP001597181">
    <property type="component" value="Unassembled WGS sequence"/>
</dbReference>
<gene>
    <name evidence="3" type="ORF">ACFQ3U_07300</name>
</gene>
<evidence type="ECO:0000256" key="2">
    <source>
        <dbReference type="ARBA" id="ARBA00023235"/>
    </source>
</evidence>
<reference evidence="4" key="1">
    <citation type="journal article" date="2019" name="Int. J. Syst. Evol. Microbiol.">
        <title>The Global Catalogue of Microorganisms (GCM) 10K type strain sequencing project: providing services to taxonomists for standard genome sequencing and annotation.</title>
        <authorList>
            <consortium name="The Broad Institute Genomics Platform"/>
            <consortium name="The Broad Institute Genome Sequencing Center for Infectious Disease"/>
            <person name="Wu L."/>
            <person name="Ma J."/>
        </authorList>
    </citation>
    <scope>NUCLEOTIDE SEQUENCE [LARGE SCALE GENOMIC DNA]</scope>
    <source>
        <strain evidence="4">CCUG 50213</strain>
    </source>
</reference>
<dbReference type="PANTHER" id="PTHR48100">
    <property type="entry name" value="BROAD-SPECIFICITY PHOSPHATASE YOR283W-RELATED"/>
    <property type="match status" value="1"/>
</dbReference>
<dbReference type="RefSeq" id="WP_343957739.1">
    <property type="nucleotide sequence ID" value="NZ_BAAAKZ010000002.1"/>
</dbReference>